<dbReference type="OrthoDB" id="600964at2759"/>
<dbReference type="PANTHER" id="PTHR44586">
    <property type="entry name" value="F-BOX DOMAIN CONTAINING PROTEIN, EXPRESSED"/>
    <property type="match status" value="1"/>
</dbReference>
<keyword evidence="1" id="KW-0732">Signal</keyword>
<accession>A0A8J5WKE1</accession>
<keyword evidence="4" id="KW-1185">Reference proteome</keyword>
<dbReference type="Pfam" id="PF03478">
    <property type="entry name" value="Beta-prop_KIB1-4"/>
    <property type="match status" value="1"/>
</dbReference>
<sequence length="452" mass="50367">MAYRDWSGLPMELLLIVMAAMEVPELVRSGGVCRLWRLAFITFRGLRLPSTRQQVPCLLYGRRSDAAVFLYSPSTHTNYRVPLSAEAASGVVGSAYGWLFTTDLAANPYLLNPLTGARAALPPITTLKCVMGTRLVFSAVDGDDDHRREVVAYDVKFGAPSNRRYRKYIVASVTAQRAREWMYCRVAMSASPSAGAGCIVVLIHMPYQELSFARLGDERWTSLSEILTDQDNNNFKDVVHNPSDGLFYLLDGDSCEVRSLDLTGPSPVATMLEVTLSPSHHLYSSQRLCYLVITPRGDLLLVQRLWRKSVTTLTGEDISSKPTVVPEEERVYDVSTTLMRVSKRQDDEFVPQENLSDRDAGVDYALFLGYGGATVCLAVEDYHLTIDGNCAYLTDDSDQTHSPPCKRLDLGIRELGSGSSRWSLDKLGDVWRLHQPWLDNSPVPIWITPSLD</sequence>
<comment type="caution">
    <text evidence="3">The sequence shown here is derived from an EMBL/GenBank/DDBJ whole genome shotgun (WGS) entry which is preliminary data.</text>
</comment>
<feature type="signal peptide" evidence="1">
    <location>
        <begin position="1"/>
        <end position="29"/>
    </location>
</feature>
<dbReference type="InterPro" id="IPR005174">
    <property type="entry name" value="KIB1-4_b-propeller"/>
</dbReference>
<evidence type="ECO:0000259" key="2">
    <source>
        <dbReference type="Pfam" id="PF03478"/>
    </source>
</evidence>
<dbReference type="PANTHER" id="PTHR44586:SF17">
    <property type="entry name" value="DUF295 DOMAIN-CONTAINING PROTEIN"/>
    <property type="match status" value="1"/>
</dbReference>
<reference evidence="3" key="2">
    <citation type="submission" date="2021-02" db="EMBL/GenBank/DDBJ databases">
        <authorList>
            <person name="Kimball J.A."/>
            <person name="Haas M.W."/>
            <person name="Macchietto M."/>
            <person name="Kono T."/>
            <person name="Duquette J."/>
            <person name="Shao M."/>
        </authorList>
    </citation>
    <scope>NUCLEOTIDE SEQUENCE</scope>
    <source>
        <tissue evidence="3">Fresh leaf tissue</tissue>
    </source>
</reference>
<reference evidence="3" key="1">
    <citation type="journal article" date="2021" name="bioRxiv">
        <title>Whole Genome Assembly and Annotation of Northern Wild Rice, Zizania palustris L., Supports a Whole Genome Duplication in the Zizania Genus.</title>
        <authorList>
            <person name="Haas M."/>
            <person name="Kono T."/>
            <person name="Macchietto M."/>
            <person name="Millas R."/>
            <person name="McGilp L."/>
            <person name="Shao M."/>
            <person name="Duquette J."/>
            <person name="Hirsch C.N."/>
            <person name="Kimball J."/>
        </authorList>
    </citation>
    <scope>NUCLEOTIDE SEQUENCE</scope>
    <source>
        <tissue evidence="3">Fresh leaf tissue</tissue>
    </source>
</reference>
<proteinExistence type="predicted"/>
<evidence type="ECO:0000313" key="4">
    <source>
        <dbReference type="Proteomes" id="UP000729402"/>
    </source>
</evidence>
<name>A0A8J5WKE1_ZIZPA</name>
<gene>
    <name evidence="3" type="ORF">GUJ93_ZPchr0011g27103</name>
</gene>
<evidence type="ECO:0000256" key="1">
    <source>
        <dbReference type="SAM" id="SignalP"/>
    </source>
</evidence>
<dbReference type="EMBL" id="JAAALK010000081">
    <property type="protein sequence ID" value="KAG8090017.1"/>
    <property type="molecule type" value="Genomic_DNA"/>
</dbReference>
<organism evidence="3 4">
    <name type="scientific">Zizania palustris</name>
    <name type="common">Northern wild rice</name>
    <dbReference type="NCBI Taxonomy" id="103762"/>
    <lineage>
        <taxon>Eukaryota</taxon>
        <taxon>Viridiplantae</taxon>
        <taxon>Streptophyta</taxon>
        <taxon>Embryophyta</taxon>
        <taxon>Tracheophyta</taxon>
        <taxon>Spermatophyta</taxon>
        <taxon>Magnoliopsida</taxon>
        <taxon>Liliopsida</taxon>
        <taxon>Poales</taxon>
        <taxon>Poaceae</taxon>
        <taxon>BOP clade</taxon>
        <taxon>Oryzoideae</taxon>
        <taxon>Oryzeae</taxon>
        <taxon>Zizaniinae</taxon>
        <taxon>Zizania</taxon>
    </lineage>
</organism>
<dbReference type="AlphaFoldDB" id="A0A8J5WKE1"/>
<dbReference type="Proteomes" id="UP000729402">
    <property type="component" value="Unassembled WGS sequence"/>
</dbReference>
<evidence type="ECO:0000313" key="3">
    <source>
        <dbReference type="EMBL" id="KAG8090017.1"/>
    </source>
</evidence>
<feature type="chain" id="PRO_5035316635" description="KIB1-4 beta-propeller domain-containing protein" evidence="1">
    <location>
        <begin position="30"/>
        <end position="452"/>
    </location>
</feature>
<feature type="domain" description="KIB1-4 beta-propeller" evidence="2">
    <location>
        <begin position="70"/>
        <end position="399"/>
    </location>
</feature>
<protein>
    <recommendedName>
        <fullName evidence="2">KIB1-4 beta-propeller domain-containing protein</fullName>
    </recommendedName>
</protein>